<feature type="compositionally biased region" description="Basic residues" evidence="1">
    <location>
        <begin position="23"/>
        <end position="35"/>
    </location>
</feature>
<feature type="region of interest" description="Disordered" evidence="1">
    <location>
        <begin position="331"/>
        <end position="375"/>
    </location>
</feature>
<dbReference type="SUPFAM" id="SSF52954">
    <property type="entry name" value="Class II aaRS ABD-related"/>
    <property type="match status" value="1"/>
</dbReference>
<gene>
    <name evidence="3" type="ORF">BXZ70DRAFT_1010348</name>
</gene>
<evidence type="ECO:0000256" key="1">
    <source>
        <dbReference type="SAM" id="MobiDB-lite"/>
    </source>
</evidence>
<feature type="domain" description="Brix" evidence="2">
    <location>
        <begin position="125"/>
        <end position="310"/>
    </location>
</feature>
<dbReference type="GO" id="GO:0000470">
    <property type="term" value="P:maturation of LSU-rRNA"/>
    <property type="evidence" value="ECO:0007669"/>
    <property type="project" value="TreeGrafter"/>
</dbReference>
<dbReference type="PANTHER" id="PTHR22734:SF3">
    <property type="entry name" value="RIBOSOME PRODUCTION FACTOR 1"/>
    <property type="match status" value="1"/>
</dbReference>
<dbReference type="EMBL" id="JAEVFJ010000028">
    <property type="protein sequence ID" value="KAH8093751.1"/>
    <property type="molecule type" value="Genomic_DNA"/>
</dbReference>
<dbReference type="GO" id="GO:0005730">
    <property type="term" value="C:nucleolus"/>
    <property type="evidence" value="ECO:0007669"/>
    <property type="project" value="TreeGrafter"/>
</dbReference>
<dbReference type="Gene3D" id="3.40.50.10480">
    <property type="entry name" value="Probable brix-domain ribosomal biogenesis protein"/>
    <property type="match status" value="1"/>
</dbReference>
<feature type="compositionally biased region" description="Low complexity" evidence="1">
    <location>
        <begin position="88"/>
        <end position="103"/>
    </location>
</feature>
<dbReference type="GO" id="GO:0030687">
    <property type="term" value="C:preribosome, large subunit precursor"/>
    <property type="evidence" value="ECO:0007669"/>
    <property type="project" value="TreeGrafter"/>
</dbReference>
<reference evidence="3" key="1">
    <citation type="journal article" date="2021" name="New Phytol.">
        <title>Evolutionary innovations through gain and loss of genes in the ectomycorrhizal Boletales.</title>
        <authorList>
            <person name="Wu G."/>
            <person name="Miyauchi S."/>
            <person name="Morin E."/>
            <person name="Kuo A."/>
            <person name="Drula E."/>
            <person name="Varga T."/>
            <person name="Kohler A."/>
            <person name="Feng B."/>
            <person name="Cao Y."/>
            <person name="Lipzen A."/>
            <person name="Daum C."/>
            <person name="Hundley H."/>
            <person name="Pangilinan J."/>
            <person name="Johnson J."/>
            <person name="Barry K."/>
            <person name="LaButti K."/>
            <person name="Ng V."/>
            <person name="Ahrendt S."/>
            <person name="Min B."/>
            <person name="Choi I.G."/>
            <person name="Park H."/>
            <person name="Plett J.M."/>
            <person name="Magnuson J."/>
            <person name="Spatafora J.W."/>
            <person name="Nagy L.G."/>
            <person name="Henrissat B."/>
            <person name="Grigoriev I.V."/>
            <person name="Yang Z.L."/>
            <person name="Xu J."/>
            <person name="Martin F.M."/>
        </authorList>
    </citation>
    <scope>NUCLEOTIDE SEQUENCE</scope>
    <source>
        <strain evidence="3">KKN 215</strain>
    </source>
</reference>
<dbReference type="AlphaFoldDB" id="A0A8K0UIR1"/>
<evidence type="ECO:0000313" key="3">
    <source>
        <dbReference type="EMBL" id="KAH8093751.1"/>
    </source>
</evidence>
<feature type="compositionally biased region" description="Basic and acidic residues" evidence="1">
    <location>
        <begin position="365"/>
        <end position="375"/>
    </location>
</feature>
<proteinExistence type="predicted"/>
<protein>
    <submittedName>
        <fullName evidence="3">Brix-domain-containing protein</fullName>
    </submittedName>
</protein>
<dbReference type="PANTHER" id="PTHR22734">
    <property type="entry name" value="U3 SMALL NUCLEOLAR RIBONUCLEOPROTEIN PROTEIN IMP4"/>
    <property type="match status" value="1"/>
</dbReference>
<dbReference type="SMART" id="SM00879">
    <property type="entry name" value="Brix"/>
    <property type="match status" value="1"/>
</dbReference>
<feature type="region of interest" description="Disordered" evidence="1">
    <location>
        <begin position="1"/>
        <end position="103"/>
    </location>
</feature>
<dbReference type="InterPro" id="IPR044281">
    <property type="entry name" value="IMP4/RPF1"/>
</dbReference>
<dbReference type="InterPro" id="IPR007109">
    <property type="entry name" value="Brix"/>
</dbReference>
<dbReference type="GO" id="GO:0000460">
    <property type="term" value="P:maturation of 5.8S rRNA"/>
    <property type="evidence" value="ECO:0007669"/>
    <property type="project" value="TreeGrafter"/>
</dbReference>
<dbReference type="Pfam" id="PF04427">
    <property type="entry name" value="Brix"/>
    <property type="match status" value="1"/>
</dbReference>
<evidence type="ECO:0000259" key="2">
    <source>
        <dbReference type="PROSITE" id="PS50833"/>
    </source>
</evidence>
<organism evidence="3 4">
    <name type="scientific">Cristinia sonorae</name>
    <dbReference type="NCBI Taxonomy" id="1940300"/>
    <lineage>
        <taxon>Eukaryota</taxon>
        <taxon>Fungi</taxon>
        <taxon>Dikarya</taxon>
        <taxon>Basidiomycota</taxon>
        <taxon>Agaricomycotina</taxon>
        <taxon>Agaricomycetes</taxon>
        <taxon>Agaricomycetidae</taxon>
        <taxon>Agaricales</taxon>
        <taxon>Pleurotineae</taxon>
        <taxon>Stephanosporaceae</taxon>
        <taxon>Cristinia</taxon>
    </lineage>
</organism>
<dbReference type="OrthoDB" id="264354at2759"/>
<name>A0A8K0UIR1_9AGAR</name>
<comment type="caution">
    <text evidence="3">The sequence shown here is derived from an EMBL/GenBank/DDBJ whole genome shotgun (WGS) entry which is preliminary data.</text>
</comment>
<dbReference type="GO" id="GO:0042134">
    <property type="term" value="F:rRNA primary transcript binding"/>
    <property type="evidence" value="ECO:0007669"/>
    <property type="project" value="InterPro"/>
</dbReference>
<dbReference type="PROSITE" id="PS50833">
    <property type="entry name" value="BRIX"/>
    <property type="match status" value="1"/>
</dbReference>
<feature type="compositionally biased region" description="Polar residues" evidence="1">
    <location>
        <begin position="1"/>
        <end position="12"/>
    </location>
</feature>
<dbReference type="Proteomes" id="UP000813824">
    <property type="component" value="Unassembled WGS sequence"/>
</dbReference>
<keyword evidence="4" id="KW-1185">Reference proteome</keyword>
<accession>A0A8K0UIR1</accession>
<sequence>MPTSRFEPSSIKNKVKREEVARKLKKSKGQAKLQKRLAQAKAEADNPLLKKKRQAENVPRTLDNTREFDPSILTANPAAPTSSEPPVASTSTATQQEDQAEAAADISSDPFASYFSGETDPTIPPKVLVTTSKKATRVTYEFCEELVSVFPGAELIRRKKGKGYEMGRIAGWAADRQYTHLLVVNEDMKKPNAITMVYLPNGPTAYFKLTSIELTKSISGHARPTPHHPELVLNGFVTRLGHTVGRLFQTCFPPMPEFQGRQVVTLHNQRDFLFFRRHRYAFRSTEKVALQEIGPRFTLKLRSLRKGLPAVKNLAERPQDLEFDAFEDNAEGEKPDEQMAIDDEQEHGAEAQEQPQPKKPKKTLPPKEDQYEWMWKPELETTRRTFFL</sequence>
<evidence type="ECO:0000313" key="4">
    <source>
        <dbReference type="Proteomes" id="UP000813824"/>
    </source>
</evidence>